<dbReference type="InterPro" id="IPR036388">
    <property type="entry name" value="WH-like_DNA-bd_sf"/>
</dbReference>
<name>A0A3G1ZKV9_BPPHH</name>
<dbReference type="Pfam" id="PF03551">
    <property type="entry name" value="PadR"/>
    <property type="match status" value="1"/>
</dbReference>
<dbReference type="SUPFAM" id="SSF46785">
    <property type="entry name" value="Winged helix' DNA-binding domain"/>
    <property type="match status" value="1"/>
</dbReference>
<dbReference type="Gene3D" id="1.10.10.10">
    <property type="entry name" value="Winged helix-like DNA-binding domain superfamily/Winged helix DNA-binding domain"/>
    <property type="match status" value="1"/>
</dbReference>
<evidence type="ECO:0000313" key="3">
    <source>
        <dbReference type="Proteomes" id="UP000277198"/>
    </source>
</evidence>
<dbReference type="InterPro" id="IPR036390">
    <property type="entry name" value="WH_DNA-bd_sf"/>
</dbReference>
<dbReference type="InterPro" id="IPR005149">
    <property type="entry name" value="Tscrpt_reg_PadR_N"/>
</dbReference>
<accession>A0A3G1ZKV9</accession>
<sequence length="176" mass="19538">MPNHDSQGNKGYEQSRKRFFGTSNADGPILKCVTCGSTVTADEAEDHDCRTADSAQLVTDGGGVNYHRDLTGFQRDILFVLRRIERGEAAEDQPYGLAIKRELEKLRDVDVVHHGRLYPNLDDLVDSGVIAKEMVDRRTNEYSTTNLGHDLVDQHAEWVLDSVAERLPAADGGVDQ</sequence>
<organism evidence="2 3">
    <name type="scientific">Halobacterium phage phiH</name>
    <name type="common">Bacteriophage phi-H</name>
    <dbReference type="NCBI Taxonomy" id="169684"/>
    <lineage>
        <taxon>Viruses</taxon>
        <taxon>Duplodnaviria</taxon>
        <taxon>Heunggongvirae</taxon>
        <taxon>Uroviricota</taxon>
        <taxon>Caudoviricetes</taxon>
        <taxon>Vertoviridae</taxon>
        <taxon>Myohalovirus</taxon>
        <taxon>Myohalovirus spontanei</taxon>
        <taxon>Myohalovirus phiH</taxon>
    </lineage>
</organism>
<keyword evidence="3" id="KW-1185">Reference proteome</keyword>
<protein>
    <submittedName>
        <fullName evidence="2">PadR-like family transcriptional regulator</fullName>
    </submittedName>
</protein>
<gene>
    <name evidence="2" type="ORF">PhiH1_295</name>
</gene>
<dbReference type="Proteomes" id="UP000277198">
    <property type="component" value="Segment"/>
</dbReference>
<feature type="domain" description="Transcription regulator PadR N-terminal" evidence="1">
    <location>
        <begin position="91"/>
        <end position="151"/>
    </location>
</feature>
<reference evidence="2 3" key="1">
    <citation type="journal article" date="2018" name="Genes (Basel)">
        <title>Complete Genome Sequence of the Model Halovirus PhiH1 (PhiH1).</title>
        <authorList>
            <person name="Dyall-Smith M."/>
            <person name="Pfeifer F."/>
            <person name="Witte A."/>
            <person name="Oesterhelt D."/>
            <person name="Pfeiffer F."/>
        </authorList>
    </citation>
    <scope>NUCLEOTIDE SEQUENCE [LARGE SCALE GENOMIC DNA]</scope>
    <source>
        <strain evidence="2">Variant phiH1</strain>
    </source>
</reference>
<organismHost>
    <name type="scientific">Halobacterium salinarum</name>
    <name type="common">Halobacterium halobium</name>
    <dbReference type="NCBI Taxonomy" id="2242"/>
</organismHost>
<evidence type="ECO:0000259" key="1">
    <source>
        <dbReference type="Pfam" id="PF03551"/>
    </source>
</evidence>
<dbReference type="EMBL" id="MK002701">
    <property type="protein sequence ID" value="AYM00305.1"/>
    <property type="molecule type" value="Genomic_DNA"/>
</dbReference>
<evidence type="ECO:0000313" key="2">
    <source>
        <dbReference type="EMBL" id="AYM00305.1"/>
    </source>
</evidence>
<proteinExistence type="predicted"/>